<dbReference type="InterPro" id="IPR003594">
    <property type="entry name" value="HATPase_dom"/>
</dbReference>
<dbReference type="SUPFAM" id="SSF55785">
    <property type="entry name" value="PYP-like sensor domain (PAS domain)"/>
    <property type="match status" value="2"/>
</dbReference>
<accession>A0A0B5FW52</accession>
<evidence type="ECO:0000256" key="1">
    <source>
        <dbReference type="ARBA" id="ARBA00000085"/>
    </source>
</evidence>
<dbReference type="AlphaFoldDB" id="A0A0B5FW52"/>
<dbReference type="EMBL" id="CP010311">
    <property type="protein sequence ID" value="AJF07831.1"/>
    <property type="molecule type" value="Genomic_DNA"/>
</dbReference>
<dbReference type="Pfam" id="PF00989">
    <property type="entry name" value="PAS"/>
    <property type="match status" value="1"/>
</dbReference>
<dbReference type="Gene3D" id="1.10.287.130">
    <property type="match status" value="1"/>
</dbReference>
<dbReference type="PROSITE" id="PS50112">
    <property type="entry name" value="PAS"/>
    <property type="match status" value="1"/>
</dbReference>
<dbReference type="HOGENOM" id="CLU_000445_114_39_7"/>
<evidence type="ECO:0000256" key="2">
    <source>
        <dbReference type="ARBA" id="ARBA00012438"/>
    </source>
</evidence>
<proteinExistence type="predicted"/>
<evidence type="ECO:0000256" key="3">
    <source>
        <dbReference type="ARBA" id="ARBA00022553"/>
    </source>
</evidence>
<dbReference type="SMART" id="SM00387">
    <property type="entry name" value="HATPase_c"/>
    <property type="match status" value="1"/>
</dbReference>
<keyword evidence="3" id="KW-0597">Phosphoprotein</keyword>
<evidence type="ECO:0000256" key="9">
    <source>
        <dbReference type="SAM" id="Coils"/>
    </source>
</evidence>
<feature type="domain" description="Histidine kinase" evidence="10">
    <location>
        <begin position="330"/>
        <end position="541"/>
    </location>
</feature>
<dbReference type="PROSITE" id="PS50113">
    <property type="entry name" value="PAC"/>
    <property type="match status" value="2"/>
</dbReference>
<dbReference type="InterPro" id="IPR005467">
    <property type="entry name" value="His_kinase_dom"/>
</dbReference>
<dbReference type="STRING" id="483547.GSUB_00200"/>
<feature type="domain" description="PAC" evidence="12">
    <location>
        <begin position="265"/>
        <end position="317"/>
    </location>
</feature>
<dbReference type="SUPFAM" id="SSF55874">
    <property type="entry name" value="ATPase domain of HSP90 chaperone/DNA topoisomerase II/histidine kinase"/>
    <property type="match status" value="1"/>
</dbReference>
<evidence type="ECO:0000259" key="12">
    <source>
        <dbReference type="PROSITE" id="PS50113"/>
    </source>
</evidence>
<dbReference type="InterPro" id="IPR035965">
    <property type="entry name" value="PAS-like_dom_sf"/>
</dbReference>
<evidence type="ECO:0000256" key="7">
    <source>
        <dbReference type="ARBA" id="ARBA00022840"/>
    </source>
</evidence>
<dbReference type="PROSITE" id="PS50109">
    <property type="entry name" value="HIS_KIN"/>
    <property type="match status" value="1"/>
</dbReference>
<organism evidence="13 14">
    <name type="scientific">Geoalkalibacter subterraneus</name>
    <dbReference type="NCBI Taxonomy" id="483547"/>
    <lineage>
        <taxon>Bacteria</taxon>
        <taxon>Pseudomonadati</taxon>
        <taxon>Thermodesulfobacteriota</taxon>
        <taxon>Desulfuromonadia</taxon>
        <taxon>Desulfuromonadales</taxon>
        <taxon>Geoalkalibacteraceae</taxon>
        <taxon>Geoalkalibacter</taxon>
    </lineage>
</organism>
<dbReference type="Gene3D" id="3.30.450.20">
    <property type="entry name" value="PAS domain"/>
    <property type="match status" value="2"/>
</dbReference>
<keyword evidence="6" id="KW-0418">Kinase</keyword>
<dbReference type="InterPro" id="IPR004358">
    <property type="entry name" value="Sig_transdc_His_kin-like_C"/>
</dbReference>
<dbReference type="CDD" id="cd00130">
    <property type="entry name" value="PAS"/>
    <property type="match status" value="1"/>
</dbReference>
<comment type="catalytic activity">
    <reaction evidence="1">
        <text>ATP + protein L-histidine = ADP + protein N-phospho-L-histidine.</text>
        <dbReference type="EC" id="2.7.13.3"/>
    </reaction>
</comment>
<dbReference type="SMART" id="SM00091">
    <property type="entry name" value="PAS"/>
    <property type="match status" value="2"/>
</dbReference>
<protein>
    <recommendedName>
        <fullName evidence="2">histidine kinase</fullName>
        <ecNumber evidence="2">2.7.13.3</ecNumber>
    </recommendedName>
</protein>
<dbReference type="NCBIfam" id="TIGR00229">
    <property type="entry name" value="sensory_box"/>
    <property type="match status" value="1"/>
</dbReference>
<evidence type="ECO:0000313" key="13">
    <source>
        <dbReference type="EMBL" id="AJF07831.1"/>
    </source>
</evidence>
<dbReference type="InterPro" id="IPR000014">
    <property type="entry name" value="PAS"/>
</dbReference>
<dbReference type="GO" id="GO:0006355">
    <property type="term" value="P:regulation of DNA-templated transcription"/>
    <property type="evidence" value="ECO:0007669"/>
    <property type="project" value="InterPro"/>
</dbReference>
<evidence type="ECO:0000313" key="14">
    <source>
        <dbReference type="Proteomes" id="UP000035036"/>
    </source>
</evidence>
<feature type="domain" description="PAS" evidence="11">
    <location>
        <begin position="199"/>
        <end position="234"/>
    </location>
</feature>
<dbReference type="Gene3D" id="3.30.565.10">
    <property type="entry name" value="Histidine kinase-like ATPase, C-terminal domain"/>
    <property type="match status" value="1"/>
</dbReference>
<keyword evidence="7" id="KW-0067">ATP-binding</keyword>
<gene>
    <name evidence="13" type="ORF">GSUB_00200</name>
</gene>
<evidence type="ECO:0000259" key="11">
    <source>
        <dbReference type="PROSITE" id="PS50112"/>
    </source>
</evidence>
<dbReference type="InterPro" id="IPR036097">
    <property type="entry name" value="HisK_dim/P_sf"/>
</dbReference>
<dbReference type="InterPro" id="IPR036890">
    <property type="entry name" value="HATPase_C_sf"/>
</dbReference>
<dbReference type="Pfam" id="PF02518">
    <property type="entry name" value="HATPase_c"/>
    <property type="match status" value="1"/>
</dbReference>
<dbReference type="PANTHER" id="PTHR43065">
    <property type="entry name" value="SENSOR HISTIDINE KINASE"/>
    <property type="match status" value="1"/>
</dbReference>
<keyword evidence="14" id="KW-1185">Reference proteome</keyword>
<keyword evidence="8" id="KW-0902">Two-component regulatory system</keyword>
<dbReference type="PRINTS" id="PR00344">
    <property type="entry name" value="BCTRLSENSOR"/>
</dbReference>
<dbReference type="InterPro" id="IPR013767">
    <property type="entry name" value="PAS_fold"/>
</dbReference>
<dbReference type="Pfam" id="PF00512">
    <property type="entry name" value="HisKA"/>
    <property type="match status" value="1"/>
</dbReference>
<dbReference type="Proteomes" id="UP000035036">
    <property type="component" value="Chromosome"/>
</dbReference>
<keyword evidence="5" id="KW-0547">Nucleotide-binding</keyword>
<dbReference type="Pfam" id="PF13426">
    <property type="entry name" value="PAS_9"/>
    <property type="match status" value="1"/>
</dbReference>
<dbReference type="PANTHER" id="PTHR43065:SF10">
    <property type="entry name" value="PEROXIDE STRESS-ACTIVATED HISTIDINE KINASE MAK3"/>
    <property type="match status" value="1"/>
</dbReference>
<keyword evidence="4" id="KW-0808">Transferase</keyword>
<feature type="coiled-coil region" evidence="9">
    <location>
        <begin position="48"/>
        <end position="78"/>
    </location>
</feature>
<evidence type="ECO:0000256" key="4">
    <source>
        <dbReference type="ARBA" id="ARBA00022679"/>
    </source>
</evidence>
<dbReference type="CDD" id="cd00082">
    <property type="entry name" value="HisKA"/>
    <property type="match status" value="1"/>
</dbReference>
<dbReference type="EC" id="2.7.13.3" evidence="2"/>
<dbReference type="SMART" id="SM00388">
    <property type="entry name" value="HisKA"/>
    <property type="match status" value="1"/>
</dbReference>
<evidence type="ECO:0000256" key="6">
    <source>
        <dbReference type="ARBA" id="ARBA00022777"/>
    </source>
</evidence>
<dbReference type="InterPro" id="IPR003661">
    <property type="entry name" value="HisK_dim/P_dom"/>
</dbReference>
<sequence length="551" mass="60722">MEAENRAYARYIRDKTNHLLGVIGTKELEEDELDDQALIKLDPIGIVARSFLQILTNLNQTIDELREAKNELQAIFDATGVGISIVDRNFVVERCNEKQREMLVDSSVEEVVGRHCFEVYCDRNAPTSECPALDSFETGKAALVREVQKKGRWFQLVTTPFSRAEDGSINRVIEVSMDITEKKKVEDAEKELREFCQTERRKLATVIESLSEGLLVVDEQGRIVSCNLAADEITEQRIGENCNRPLDDAIAEFAPLLRSDAGNVQGVEVMTRTRQGYDLLLSVNVGCLSDNEGRPLGHVLTFRDITEEKKRAELYHRAEKLAAIGQLSAGVAHELNTPLGSVLGYARLLLKDKALPDNLKNWAEIIAEQAKKSSTIIQGLLRFARQSNPAHRCLEHCFLNDVIQRTLPVLSTELDKRKIELISELNPVAPVVADPQELEQLVLNLTMNAMQAIGEKGCVRIETAQAGSKVVMKISDDGPGVPEEIRFRIFDPFFTTKAPGEGTGLGLSLCSGIVSDMGGAIDIAGGEDRGATFIVSLPASDAVEGSGDLHE</sequence>
<reference evidence="13 14" key="1">
    <citation type="journal article" date="2015" name="Genome Announc.">
        <title>Genomes of Geoalkalibacter ferrihydriticus Z-0531T and Geoalkalibacter subterraneus Red1T, Two Haloalkaliphilic Metal-Reducing Deltaproteobacteria.</title>
        <authorList>
            <person name="Badalamenti J.P."/>
            <person name="Krajmalnik-Brown R."/>
            <person name="Torres C.I."/>
            <person name="Bond D.R."/>
        </authorList>
    </citation>
    <scope>NUCLEOTIDE SEQUENCE [LARGE SCALE GENOMIC DNA]</scope>
    <source>
        <strain evidence="13 14">Red1</strain>
    </source>
</reference>
<dbReference type="InterPro" id="IPR000700">
    <property type="entry name" value="PAS-assoc_C"/>
</dbReference>
<evidence type="ECO:0000256" key="8">
    <source>
        <dbReference type="ARBA" id="ARBA00023012"/>
    </source>
</evidence>
<evidence type="ECO:0000259" key="10">
    <source>
        <dbReference type="PROSITE" id="PS50109"/>
    </source>
</evidence>
<dbReference type="KEGG" id="gsb:GSUB_00200"/>
<feature type="domain" description="PAC" evidence="12">
    <location>
        <begin position="137"/>
        <end position="191"/>
    </location>
</feature>
<name>A0A0B5FW52_9BACT</name>
<dbReference type="SUPFAM" id="SSF47384">
    <property type="entry name" value="Homodimeric domain of signal transducing histidine kinase"/>
    <property type="match status" value="1"/>
</dbReference>
<keyword evidence="9" id="KW-0175">Coiled coil</keyword>
<evidence type="ECO:0000256" key="5">
    <source>
        <dbReference type="ARBA" id="ARBA00022741"/>
    </source>
</evidence>
<dbReference type="GO" id="GO:0005524">
    <property type="term" value="F:ATP binding"/>
    <property type="evidence" value="ECO:0007669"/>
    <property type="project" value="UniProtKB-KW"/>
</dbReference>
<dbReference type="GO" id="GO:0000155">
    <property type="term" value="F:phosphorelay sensor kinase activity"/>
    <property type="evidence" value="ECO:0007669"/>
    <property type="project" value="InterPro"/>
</dbReference>